<feature type="region of interest" description="Disordered" evidence="7">
    <location>
        <begin position="1496"/>
        <end position="1515"/>
    </location>
</feature>
<feature type="coiled-coil region" evidence="6">
    <location>
        <begin position="23"/>
        <end position="161"/>
    </location>
</feature>
<evidence type="ECO:0000313" key="10">
    <source>
        <dbReference type="Proteomes" id="UP000264820"/>
    </source>
</evidence>
<evidence type="ECO:0000256" key="3">
    <source>
        <dbReference type="ARBA" id="ARBA00022553"/>
    </source>
</evidence>
<reference evidence="9" key="1">
    <citation type="submission" date="2025-08" db="UniProtKB">
        <authorList>
            <consortium name="Ensembl"/>
        </authorList>
    </citation>
    <scope>IDENTIFICATION</scope>
</reference>
<keyword evidence="2" id="KW-0963">Cytoplasm</keyword>
<dbReference type="GO" id="GO:0005737">
    <property type="term" value="C:cytoplasm"/>
    <property type="evidence" value="ECO:0007669"/>
    <property type="project" value="UniProtKB-ARBA"/>
</dbReference>
<dbReference type="PANTHER" id="PTHR44981">
    <property type="entry name" value="PERICENTRIN-LIKE PROTEIN, ISOFORM F"/>
    <property type="match status" value="1"/>
</dbReference>
<dbReference type="GO" id="GO:0007165">
    <property type="term" value="P:signal transduction"/>
    <property type="evidence" value="ECO:0007669"/>
    <property type="project" value="InterPro"/>
</dbReference>
<evidence type="ECO:0000256" key="6">
    <source>
        <dbReference type="SAM" id="Coils"/>
    </source>
</evidence>
<feature type="region of interest" description="Disordered" evidence="7">
    <location>
        <begin position="1087"/>
        <end position="1106"/>
    </location>
</feature>
<evidence type="ECO:0000256" key="4">
    <source>
        <dbReference type="ARBA" id="ARBA00023054"/>
    </source>
</evidence>
<dbReference type="Pfam" id="PF10495">
    <property type="entry name" value="PACT_coil_coil"/>
    <property type="match status" value="1"/>
</dbReference>
<evidence type="ECO:0000259" key="8">
    <source>
        <dbReference type="Pfam" id="PF10495"/>
    </source>
</evidence>
<evidence type="ECO:0000256" key="7">
    <source>
        <dbReference type="SAM" id="MobiDB-lite"/>
    </source>
</evidence>
<dbReference type="OMA" id="QMKAKTH"/>
<keyword evidence="3" id="KW-0597">Phosphoprotein</keyword>
<dbReference type="Proteomes" id="UP000264820">
    <property type="component" value="Unplaced"/>
</dbReference>
<dbReference type="GO" id="GO:0060090">
    <property type="term" value="F:molecular adaptor activity"/>
    <property type="evidence" value="ECO:0007669"/>
    <property type="project" value="InterPro"/>
</dbReference>
<dbReference type="InterPro" id="IPR019528">
    <property type="entry name" value="PACT_domain"/>
</dbReference>
<feature type="region of interest" description="Disordered" evidence="7">
    <location>
        <begin position="562"/>
        <end position="634"/>
    </location>
</feature>
<protein>
    <submittedName>
        <fullName evidence="9">A kinase (PRKA) anchor protein 9</fullName>
    </submittedName>
</protein>
<evidence type="ECO:0000256" key="5">
    <source>
        <dbReference type="ARBA" id="ARBA00023212"/>
    </source>
</evidence>
<keyword evidence="10" id="KW-1185">Reference proteome</keyword>
<feature type="compositionally biased region" description="Low complexity" evidence="7">
    <location>
        <begin position="568"/>
        <end position="589"/>
    </location>
</feature>
<dbReference type="PANTHER" id="PTHR44981:SF1">
    <property type="entry name" value="A-KINASE ANCHOR PROTEIN 9"/>
    <property type="match status" value="1"/>
</dbReference>
<evidence type="ECO:0000256" key="2">
    <source>
        <dbReference type="ARBA" id="ARBA00022490"/>
    </source>
</evidence>
<feature type="domain" description="Pericentrin/AKAP-450 centrosomal targeting" evidence="8">
    <location>
        <begin position="1408"/>
        <end position="1490"/>
    </location>
</feature>
<reference evidence="9" key="2">
    <citation type="submission" date="2025-09" db="UniProtKB">
        <authorList>
            <consortium name="Ensembl"/>
        </authorList>
    </citation>
    <scope>IDENTIFICATION</scope>
</reference>
<feature type="compositionally biased region" description="Basic and acidic residues" evidence="7">
    <location>
        <begin position="1182"/>
        <end position="1202"/>
    </location>
</feature>
<dbReference type="STRING" id="109280.ENSHCOP00000012914"/>
<proteinExistence type="predicted"/>
<feature type="coiled-coil region" evidence="6">
    <location>
        <begin position="671"/>
        <end position="698"/>
    </location>
</feature>
<sequence>MCFVCVSKDEQKKRHASITEAKHSTLEVQLQTEREALERKEKEICHLEEQLEQFREELENKNEEVQQLHMQLEIQRKEISSQQQFLETRESMLQVMEEKDRAIALLNEQITKLQHLEKTSGNKVTSHVYQERLKRKSEEEQEQLNAVVDKLQQELLHMERKEDVESRARNEYDYDEMKQKMDLVSGEFHSLKAEHGELLETHRRLKTSTENSEDFTETPRQRTAHLAVAQAQAQALEKNGASGVDELRLRVRELEDLAGEKDAELCSSRKYAEELQWKVCTLEEHLREKVAAALVSQATLDALQQQASKDRSGDLLGHLNQKLAELEASLSDIEKNHKLRKQLLSSSKEKLQEDIKACEVSVLNLKQELQEVQKNLDSTKEELNSYKSHNEKLKEDVQVREVSISKLEVELQEVQKNTDFNQELTSYKSRNEKLQEDIQVREVSISKLAKELQELQKNLHSTKEELNCYKSHNEKLQEKIQLREGNILKLKEELPEVQQNMDSTQDLRKELQEVKKIAETTKEELRSSKSHNSKLQDDIQLHEVSISKLKNELREARAALTKAGDSVSTSPSPAASPQPFFSTSSSTSQPKRKASGKQPLAKGTKDKMSLSRKGAAPSRSPELAQADASTQTAANEELDEVMGEFREKVVQMQELHAAEILDMEARHISESDALRRDAHDLEDECKALKAIVTALRQDRPLSQFKDGYTSDSSSDYSQRTGYDLPVGLQQEFRVTPEGARREADDPVLPDRIKSLLREVHQEGMQVLSLSELPVSENEPGGHLNLQAWLKERDALLATVESLKGLIAHMQTTQDYSTQLKKKKNILENGSPMTYDVIFLLEAVHRVFTTERSVDAIIHINQLERRMAEQDAHHREALGSLHAADRSSLIAEIHHLRGEMERLYQGKALQKGRRRGARPATLLGATEHRGGGDADGAPRADRLLLEELKGELSQTKLELETTLISQHKHLKELEALRAEVSQKASEVDALNEQLLEESRKGRELQWGMEKERCRAGRNEENAREQLEDLNLALEEQKSQAERLTSTLEQERQVSSRLCQQVEREKLSLHSRLQELQVQLETERAKAREMSSALGTERELRVGGGPASQEENLLEGLQKELDDKQAQVRVQMEAEKLEVLRKDEELSLAGLKTRQNDEALLEARAQLERLEVRLSETQDLLASEEARRRSLEEDKERLEERLAREGGAGRGTAPMPHHQHHPGPWRTADAVLGKLHLVASKIRGMASKAAAEITSEELSLIQSSVDDLISMLQQTPALPSIPERSALSAGSSSSGSSLTERLLRQNAELTGFVGRLTEEKNDLRNHSLRLEEELRYYRGRRGASRPDSADALLLSQQKETWSREKVRLEKALHQALAQVARLRGEIRTDTLRELTGPEADNAALKRMYGRYLRSESFRKSLIYQKKYLLLLLGSFQECEEATLAMLYRMGGRPSEGLGSGQRGLRLRGLMRFRSAVRVSIALSRMRFLVKRWHKTTGMSNTTQKSETTRELKQGTQRTGIPQVAHLPCTAQVGQDSGASTKTERQFFMIRFLGFRFLAAGDPGALTCSHLQNYDPDRALTDYISRLEALQRRLGSVTSGSRHSFTSVNVMKLPQGVFFPVRFCNLDLQ</sequence>
<dbReference type="InterPro" id="IPR028745">
    <property type="entry name" value="AKAP9/Pericentrin"/>
</dbReference>
<comment type="subcellular location">
    <subcellularLocation>
        <location evidence="1">Cytoplasm</location>
        <location evidence="1">Cytoskeleton</location>
        <location evidence="1">Microtubule organizing center</location>
        <location evidence="1">Centrosome</location>
    </subcellularLocation>
</comment>
<dbReference type="Ensembl" id="ENSHCOT00000020080.1">
    <property type="protein sequence ID" value="ENSHCOP00000012914.1"/>
    <property type="gene ID" value="ENSHCOG00000016056.1"/>
</dbReference>
<accession>A0A3Q2Y5K5</accession>
<name>A0A3Q2Y5K5_HIPCM</name>
<keyword evidence="4 6" id="KW-0175">Coiled coil</keyword>
<dbReference type="GO" id="GO:0005813">
    <property type="term" value="C:centrosome"/>
    <property type="evidence" value="ECO:0007669"/>
    <property type="project" value="UniProtKB-SubCell"/>
</dbReference>
<evidence type="ECO:0000313" key="9">
    <source>
        <dbReference type="Ensembl" id="ENSHCOP00000012914.1"/>
    </source>
</evidence>
<organism evidence="9 10">
    <name type="scientific">Hippocampus comes</name>
    <name type="common">Tiger tail seahorse</name>
    <dbReference type="NCBI Taxonomy" id="109280"/>
    <lineage>
        <taxon>Eukaryota</taxon>
        <taxon>Metazoa</taxon>
        <taxon>Chordata</taxon>
        <taxon>Craniata</taxon>
        <taxon>Vertebrata</taxon>
        <taxon>Euteleostomi</taxon>
        <taxon>Actinopterygii</taxon>
        <taxon>Neopterygii</taxon>
        <taxon>Teleostei</taxon>
        <taxon>Neoteleostei</taxon>
        <taxon>Acanthomorphata</taxon>
        <taxon>Syngnathiaria</taxon>
        <taxon>Syngnathiformes</taxon>
        <taxon>Syngnathoidei</taxon>
        <taxon>Syngnathidae</taxon>
        <taxon>Hippocampus</taxon>
    </lineage>
</organism>
<dbReference type="GeneTree" id="ENSGT00730000110871"/>
<keyword evidence="5" id="KW-0206">Cytoskeleton</keyword>
<feature type="region of interest" description="Disordered" evidence="7">
    <location>
        <begin position="1181"/>
        <end position="1221"/>
    </location>
</feature>
<evidence type="ECO:0000256" key="1">
    <source>
        <dbReference type="ARBA" id="ARBA00004300"/>
    </source>
</evidence>
<feature type="coiled-coil region" evidence="6">
    <location>
        <begin position="1356"/>
        <end position="1383"/>
    </location>
</feature>